<dbReference type="Proteomes" id="UP000595437">
    <property type="component" value="Chromosome 4"/>
</dbReference>
<keyword evidence="2" id="KW-1185">Reference proteome</keyword>
<feature type="non-terminal residue" evidence="1">
    <location>
        <position position="1"/>
    </location>
</feature>
<reference evidence="2" key="1">
    <citation type="submission" date="2021-01" db="EMBL/GenBank/DDBJ databases">
        <title>Caligus Genome Assembly.</title>
        <authorList>
            <person name="Gallardo-Escarate C."/>
        </authorList>
    </citation>
    <scope>NUCLEOTIDE SEQUENCE [LARGE SCALE GENOMIC DNA]</scope>
</reference>
<dbReference type="OrthoDB" id="421374at2759"/>
<dbReference type="InterPro" id="IPR048278">
    <property type="entry name" value="PFN"/>
</dbReference>
<evidence type="ECO:0000313" key="1">
    <source>
        <dbReference type="EMBL" id="QQP54430.1"/>
    </source>
</evidence>
<proteinExistence type="predicted"/>
<organism evidence="1 2">
    <name type="scientific">Caligus rogercresseyi</name>
    <name type="common">Sea louse</name>
    <dbReference type="NCBI Taxonomy" id="217165"/>
    <lineage>
        <taxon>Eukaryota</taxon>
        <taxon>Metazoa</taxon>
        <taxon>Ecdysozoa</taxon>
        <taxon>Arthropoda</taxon>
        <taxon>Crustacea</taxon>
        <taxon>Multicrustacea</taxon>
        <taxon>Hexanauplia</taxon>
        <taxon>Copepoda</taxon>
        <taxon>Siphonostomatoida</taxon>
        <taxon>Caligidae</taxon>
        <taxon>Caligus</taxon>
    </lineage>
</organism>
<dbReference type="GO" id="GO:0003779">
    <property type="term" value="F:actin binding"/>
    <property type="evidence" value="ECO:0007669"/>
    <property type="project" value="InterPro"/>
</dbReference>
<sequence>EESKMSWQTYVDDQLLSTKMVKHAVICGHDGNIWAQDADFQVSEEEEYRNFHW</sequence>
<dbReference type="AlphaFoldDB" id="A0A7T8KEH3"/>
<accession>A0A7T8KEH3</accession>
<name>A0A7T8KEH3_CALRO</name>
<protein>
    <submittedName>
        <fullName evidence="1">Profilin</fullName>
    </submittedName>
</protein>
<dbReference type="SUPFAM" id="SSF55770">
    <property type="entry name" value="Profilin (actin-binding protein)"/>
    <property type="match status" value="1"/>
</dbReference>
<dbReference type="Pfam" id="PF00235">
    <property type="entry name" value="Profilin"/>
    <property type="match status" value="1"/>
</dbReference>
<dbReference type="EMBL" id="CP045893">
    <property type="protein sequence ID" value="QQP54430.1"/>
    <property type="molecule type" value="Genomic_DNA"/>
</dbReference>
<feature type="non-terminal residue" evidence="1">
    <location>
        <position position="53"/>
    </location>
</feature>
<gene>
    <name evidence="1" type="ORF">FKW44_007263</name>
</gene>
<dbReference type="InterPro" id="IPR036140">
    <property type="entry name" value="PFN_sf"/>
</dbReference>
<evidence type="ECO:0000313" key="2">
    <source>
        <dbReference type="Proteomes" id="UP000595437"/>
    </source>
</evidence>
<dbReference type="Gene3D" id="3.30.450.30">
    <property type="entry name" value="Dynein light chain 2a, cytoplasmic"/>
    <property type="match status" value="1"/>
</dbReference>